<dbReference type="NCBIfam" id="TIGR02913">
    <property type="entry name" value="HAF_rpt"/>
    <property type="match status" value="5"/>
</dbReference>
<dbReference type="InterPro" id="IPR014262">
    <property type="entry name" value="HAF_rpt"/>
</dbReference>
<comment type="caution">
    <text evidence="1">The sequence shown here is derived from an EMBL/GenBank/DDBJ whole genome shotgun (WGS) entry which is preliminary data.</text>
</comment>
<dbReference type="Proteomes" id="UP000469724">
    <property type="component" value="Unassembled WGS sequence"/>
</dbReference>
<accession>A0A7K3NH98</accession>
<dbReference type="EMBL" id="JAAGRQ010000006">
    <property type="protein sequence ID" value="NDY55576.1"/>
    <property type="molecule type" value="Genomic_DNA"/>
</dbReference>
<evidence type="ECO:0000313" key="2">
    <source>
        <dbReference type="Proteomes" id="UP000469724"/>
    </source>
</evidence>
<evidence type="ECO:0000313" key="1">
    <source>
        <dbReference type="EMBL" id="NDY55576.1"/>
    </source>
</evidence>
<keyword evidence="2" id="KW-1185">Reference proteome</keyword>
<evidence type="ECO:0008006" key="3">
    <source>
        <dbReference type="Google" id="ProtNLM"/>
    </source>
</evidence>
<name>A0A7K3NH98_9BACT</name>
<dbReference type="AlphaFoldDB" id="A0A7K3NH98"/>
<gene>
    <name evidence="1" type="ORF">G3N56_02300</name>
</gene>
<sequence>MDSLRLCSVIRSRMYGKLLFLVLLACVYGVFLPGMAQSAFPTYTIIDLGALGGEDSESQAAALNDLGVVVGWSGTATGDIHAFRYENGMMTDLGVLSGGTNSYATGINHTGQIVGKSYTTSSGLLHAFLYQNEVMTDLGVLPGGDFSYATGINNAGEIVGKANTVSGSRAFLYSNGNMTNIGLPPDPLPSTLPPGATWVWMTSEAAAISPLGHIVGSAIFLYNQPPTIANFQCSKAFTYPIEGTLYAFSPHPQDGAAYDAFATAINATDQIVGYAFFTNPFLGPAHAFLRQSDGELYDLGTLGGDRSFAYGINASGQIVGKARKASGVDAAFVYAQGVMMELATRITGSSPFASLESALAISDSGSIVGSGMTHDGIRHAFLALPSPPPPVQGGLTLLLLSE</sequence>
<organism evidence="1 2">
    <name type="scientific">Desulfolutivibrio sulfodismutans</name>
    <dbReference type="NCBI Taxonomy" id="63561"/>
    <lineage>
        <taxon>Bacteria</taxon>
        <taxon>Pseudomonadati</taxon>
        <taxon>Thermodesulfobacteriota</taxon>
        <taxon>Desulfovibrionia</taxon>
        <taxon>Desulfovibrionales</taxon>
        <taxon>Desulfovibrionaceae</taxon>
        <taxon>Desulfolutivibrio</taxon>
    </lineage>
</organism>
<proteinExistence type="predicted"/>
<protein>
    <recommendedName>
        <fullName evidence="3">HAF repeat-containing protein</fullName>
    </recommendedName>
</protein>
<reference evidence="1 2" key="1">
    <citation type="submission" date="2020-02" db="EMBL/GenBank/DDBJ databases">
        <title>Comparative genomics of sulfur disproportionating microorganisms.</title>
        <authorList>
            <person name="Ward L.M."/>
            <person name="Bertran E."/>
            <person name="Johnston D.T."/>
        </authorList>
    </citation>
    <scope>NUCLEOTIDE SEQUENCE [LARGE SCALE GENOMIC DNA]</scope>
    <source>
        <strain evidence="1 2">DSM 3696</strain>
    </source>
</reference>
<dbReference type="RefSeq" id="WP_163300631.1">
    <property type="nucleotide sequence ID" value="NZ_JAAGRQ010000006.1"/>
</dbReference>